<proteinExistence type="predicted"/>
<sequence>MPRNGETAIEYARRMAARHAGDLFIVRRMTLTTAIIARAHEIGMPRDRWMPVLDAAQRRAHLEWSR</sequence>
<dbReference type="STRING" id="35752.SAMN05421541_110356"/>
<gene>
    <name evidence="1" type="ORF">SAMN05421541_110356</name>
</gene>
<evidence type="ECO:0000313" key="2">
    <source>
        <dbReference type="Proteomes" id="UP000199645"/>
    </source>
</evidence>
<dbReference type="EMBL" id="FONV01000010">
    <property type="protein sequence ID" value="SFF44574.1"/>
    <property type="molecule type" value="Genomic_DNA"/>
</dbReference>
<dbReference type="RefSeq" id="WP_093618791.1">
    <property type="nucleotide sequence ID" value="NZ_BOMT01000055.1"/>
</dbReference>
<evidence type="ECO:0000313" key="1">
    <source>
        <dbReference type="EMBL" id="SFF44574.1"/>
    </source>
</evidence>
<organism evidence="1 2">
    <name type="scientific">Actinoplanes philippinensis</name>
    <dbReference type="NCBI Taxonomy" id="35752"/>
    <lineage>
        <taxon>Bacteria</taxon>
        <taxon>Bacillati</taxon>
        <taxon>Actinomycetota</taxon>
        <taxon>Actinomycetes</taxon>
        <taxon>Micromonosporales</taxon>
        <taxon>Micromonosporaceae</taxon>
        <taxon>Actinoplanes</taxon>
    </lineage>
</organism>
<dbReference type="Proteomes" id="UP000199645">
    <property type="component" value="Unassembled WGS sequence"/>
</dbReference>
<name>A0A1I2IQN3_9ACTN</name>
<protein>
    <submittedName>
        <fullName evidence="1">Uncharacterized protein</fullName>
    </submittedName>
</protein>
<reference evidence="1 2" key="1">
    <citation type="submission" date="2016-10" db="EMBL/GenBank/DDBJ databases">
        <authorList>
            <person name="de Groot N.N."/>
        </authorList>
    </citation>
    <scope>NUCLEOTIDE SEQUENCE [LARGE SCALE GENOMIC DNA]</scope>
    <source>
        <strain evidence="1 2">DSM 43019</strain>
    </source>
</reference>
<accession>A0A1I2IQN3</accession>
<keyword evidence="2" id="KW-1185">Reference proteome</keyword>
<dbReference type="AlphaFoldDB" id="A0A1I2IQN3"/>